<dbReference type="InterPro" id="IPR051554">
    <property type="entry name" value="Acetyltransferase_Eis"/>
</dbReference>
<dbReference type="InterPro" id="IPR016181">
    <property type="entry name" value="Acyl_CoA_acyltransferase"/>
</dbReference>
<keyword evidence="2" id="KW-0808">Transferase</keyword>
<dbReference type="Pfam" id="PF13527">
    <property type="entry name" value="Acetyltransf_9"/>
    <property type="match status" value="1"/>
</dbReference>
<protein>
    <submittedName>
        <fullName evidence="2">GNAT family N-acetyltransferase</fullName>
        <ecNumber evidence="2">2.3.1.-</ecNumber>
    </submittedName>
</protein>
<keyword evidence="2" id="KW-0012">Acyltransferase</keyword>
<dbReference type="SUPFAM" id="SSF55729">
    <property type="entry name" value="Acyl-CoA N-acyltransferases (Nat)"/>
    <property type="match status" value="1"/>
</dbReference>
<gene>
    <name evidence="2" type="ORF">MUN53_04840</name>
</gene>
<organism evidence="2 3">
    <name type="scientific">Parabacteroides faecalis</name>
    <dbReference type="NCBI Taxonomy" id="2924040"/>
    <lineage>
        <taxon>Bacteria</taxon>
        <taxon>Pseudomonadati</taxon>
        <taxon>Bacteroidota</taxon>
        <taxon>Bacteroidia</taxon>
        <taxon>Bacteroidales</taxon>
        <taxon>Tannerellaceae</taxon>
        <taxon>Parabacteroides</taxon>
    </lineage>
</organism>
<evidence type="ECO:0000313" key="3">
    <source>
        <dbReference type="Proteomes" id="UP001165444"/>
    </source>
</evidence>
<dbReference type="CDD" id="cd04301">
    <property type="entry name" value="NAT_SF"/>
    <property type="match status" value="1"/>
</dbReference>
<dbReference type="Proteomes" id="UP001165444">
    <property type="component" value="Unassembled WGS sequence"/>
</dbReference>
<evidence type="ECO:0000313" key="2">
    <source>
        <dbReference type="EMBL" id="MCJ2379940.1"/>
    </source>
</evidence>
<dbReference type="RefSeq" id="WP_243323629.1">
    <property type="nucleotide sequence ID" value="NZ_JAKZMM010000008.1"/>
</dbReference>
<comment type="caution">
    <text evidence="2">The sequence shown here is derived from an EMBL/GenBank/DDBJ whole genome shotgun (WGS) entry which is preliminary data.</text>
</comment>
<proteinExistence type="predicted"/>
<dbReference type="EC" id="2.3.1.-" evidence="2"/>
<dbReference type="PANTHER" id="PTHR37817:SF1">
    <property type="entry name" value="N-ACETYLTRANSFERASE EIS"/>
    <property type="match status" value="1"/>
</dbReference>
<dbReference type="Gene3D" id="3.40.630.30">
    <property type="match status" value="1"/>
</dbReference>
<name>A0ABT0BZ83_9BACT</name>
<feature type="domain" description="N-acetyltransferase" evidence="1">
    <location>
        <begin position="1"/>
        <end position="139"/>
    </location>
</feature>
<reference evidence="2 3" key="1">
    <citation type="submission" date="2022-03" db="EMBL/GenBank/DDBJ databases">
        <title>Parabacteroides sp. nov. isolated from swine feces.</title>
        <authorList>
            <person name="Bak J.E."/>
        </authorList>
    </citation>
    <scope>NUCLEOTIDE SEQUENCE [LARGE SCALE GENOMIC DNA]</scope>
    <source>
        <strain evidence="2 3">AGMB00274</strain>
    </source>
</reference>
<dbReference type="InterPro" id="IPR000182">
    <property type="entry name" value="GNAT_dom"/>
</dbReference>
<dbReference type="GO" id="GO:0016746">
    <property type="term" value="F:acyltransferase activity"/>
    <property type="evidence" value="ECO:0007669"/>
    <property type="project" value="UniProtKB-KW"/>
</dbReference>
<dbReference type="PROSITE" id="PS51186">
    <property type="entry name" value="GNAT"/>
    <property type="match status" value="1"/>
</dbReference>
<evidence type="ECO:0000259" key="1">
    <source>
        <dbReference type="PROSITE" id="PS51186"/>
    </source>
</evidence>
<dbReference type="EMBL" id="JAKZMM010000008">
    <property type="protein sequence ID" value="MCJ2379940.1"/>
    <property type="molecule type" value="Genomic_DNA"/>
</dbReference>
<accession>A0ABT0BZ83</accession>
<sequence length="308" mass="36322">MERKDQIIQLWRCCFEDSEDFIYRFFSQVYQDQNAWTLEKDGRIVCAMQLLPYTINYYGQSIPATYIYGVCTHPDYRRRGYMHQLLEQAFVRLKEQGSGLAFLIPAHDWLFDCYRKSGFTEAFGCRHATQTYPAIPPYPLAGVEELTVSDLYAGWRYLDRKWREEPVSILHSWEDFQFLYQDIIASDGKCFLYRQEQEIQGVLMAVPSGEKLFLPEWKADTESVRGTLFQAAAAVFQRQEIDYRLPGKTARYGMARILSPERFLSRWKEMHPDKPLTDEAWQAWSVREQTTCLLDEPESSGYMRLMMD</sequence>
<keyword evidence="3" id="KW-1185">Reference proteome</keyword>
<dbReference type="PANTHER" id="PTHR37817">
    <property type="entry name" value="N-ACETYLTRANSFERASE EIS"/>
    <property type="match status" value="1"/>
</dbReference>